<name>A0A5S9IV71_UABAM</name>
<dbReference type="InterPro" id="IPR029055">
    <property type="entry name" value="Ntn_hydrolases_N"/>
</dbReference>
<dbReference type="Gene3D" id="3.60.20.10">
    <property type="entry name" value="Glutamine Phosphoribosylpyrophosphate, subunit 1, domain 1"/>
    <property type="match status" value="1"/>
</dbReference>
<dbReference type="CDD" id="cd03747">
    <property type="entry name" value="Ntn_PGA_like"/>
    <property type="match status" value="1"/>
</dbReference>
<dbReference type="GO" id="GO:0046872">
    <property type="term" value="F:metal ion binding"/>
    <property type="evidence" value="ECO:0007669"/>
    <property type="project" value="UniProtKB-KW"/>
</dbReference>
<evidence type="ECO:0000313" key="5">
    <source>
        <dbReference type="EMBL" id="BBM88120.1"/>
    </source>
</evidence>
<sequence length="801" mass="91982">MKWLKFTCSLVVLIFVVITGNSRLPIGNNKALPPLGKFCDPFHGFWANGESKTQTTLSLPALKDEVTVVWDEREIPHIFAKNERDVSIAQGYLTAKYRLWQMDFLARVASGRLCEVVGNRAKKLDEENRRIGLTFAAERTVAALEEKAPQVKKLLDAYCEGVNAYINSLSYEDYPVECKVLDYKPELWSPLKTFLVQKYMAKSLSYRSEDREMNNIIAAYDRKTMENLFPLKNSTSPIIPSGTEWAFTPHGIKDDKNARNTNKIYDIPFPNRPDMIKGSNNWAVSGKKTLSGRPMLSNDPHLKLFMPAIWLEMQLSSPEVNVYGVTIPGLPGIVIGFNENVAWGMTNSVWDVIDWYKIKYKSDKKDFYRFDDKWLPTTKRREVIKIRGEEDYVFDVVYTHHGPVSFDEPVPIALRWTAHDPSLEFKAFYILNRAKNYDDYRKALTYYDSPAQNIVFADVNGDIAITPNGKFPIKPDGFGRMLEDGTTSSTEWKAYVPYEHRPHIKNPESGFVSSANQHPTDDTYPYYYNGRFEYYRNVRINERLAKMQNITIKEFNSLLNDNYNVHASTVLPTLLKMVKGDDADSKSAIEILQKWDYNNDPDKIAPSIFYEWWRSLVPAIWDEFRDGKKYTKPGWHRTVEIIVQDPRSKWFDNVTTEKQETLEELAQNTFSGAVKKLSNAHGTLTSENTKWRWGNHRGCDVNHLMRIGAFSRKDLFVGGGRHIVNATRKNAGPSWRMVVELSSPIKAWGVYPGGQSGNPGSKHYDDFIGKWEQGELYELLFLASPQDRQEKCVRKLVIGAE</sequence>
<keyword evidence="2" id="KW-0378">Hydrolase</keyword>
<dbReference type="GO" id="GO:0016811">
    <property type="term" value="F:hydrolase activity, acting on carbon-nitrogen (but not peptide) bonds, in linear amides"/>
    <property type="evidence" value="ECO:0007669"/>
    <property type="project" value="InterPro"/>
</dbReference>
<reference evidence="5 6" key="1">
    <citation type="submission" date="2019-08" db="EMBL/GenBank/DDBJ databases">
        <title>Complete genome sequence of Candidatus Uab amorphum.</title>
        <authorList>
            <person name="Shiratori T."/>
            <person name="Suzuki S."/>
            <person name="Kakizawa Y."/>
            <person name="Ishida K."/>
        </authorList>
    </citation>
    <scope>NUCLEOTIDE SEQUENCE [LARGE SCALE GENOMIC DNA]</scope>
    <source>
        <strain evidence="5 6">SRT547</strain>
    </source>
</reference>
<comment type="similarity">
    <text evidence="1">Belongs to the peptidase S45 family.</text>
</comment>
<proteinExistence type="inferred from homology"/>
<keyword evidence="4" id="KW-0479">Metal-binding</keyword>
<feature type="binding site" evidence="4">
    <location>
        <position position="212"/>
    </location>
    <ligand>
        <name>Ca(2+)</name>
        <dbReference type="ChEBI" id="CHEBI:29108"/>
    </ligand>
</feature>
<dbReference type="EMBL" id="AP019860">
    <property type="protein sequence ID" value="BBM88120.1"/>
    <property type="molecule type" value="Genomic_DNA"/>
</dbReference>
<evidence type="ECO:0000256" key="3">
    <source>
        <dbReference type="ARBA" id="ARBA00023145"/>
    </source>
</evidence>
<keyword evidence="6" id="KW-1185">Reference proteome</keyword>
<dbReference type="OrthoDB" id="9759796at2"/>
<dbReference type="InterPro" id="IPR023343">
    <property type="entry name" value="Penicillin_amidase_dom1"/>
</dbReference>
<evidence type="ECO:0000313" key="6">
    <source>
        <dbReference type="Proteomes" id="UP000326354"/>
    </source>
</evidence>
<evidence type="ECO:0000256" key="2">
    <source>
        <dbReference type="ARBA" id="ARBA00022801"/>
    </source>
</evidence>
<evidence type="ECO:0000256" key="4">
    <source>
        <dbReference type="PIRSR" id="PIRSR001227-2"/>
    </source>
</evidence>
<dbReference type="KEGG" id="uam:UABAM_06536"/>
<dbReference type="PIRSF" id="PIRSF001227">
    <property type="entry name" value="Pen_acylase"/>
    <property type="match status" value="1"/>
</dbReference>
<organism evidence="5 6">
    <name type="scientific">Uabimicrobium amorphum</name>
    <dbReference type="NCBI Taxonomy" id="2596890"/>
    <lineage>
        <taxon>Bacteria</taxon>
        <taxon>Pseudomonadati</taxon>
        <taxon>Planctomycetota</taxon>
        <taxon>Candidatus Uabimicrobiia</taxon>
        <taxon>Candidatus Uabimicrobiales</taxon>
        <taxon>Candidatus Uabimicrobiaceae</taxon>
        <taxon>Candidatus Uabimicrobium</taxon>
    </lineage>
</organism>
<dbReference type="InterPro" id="IPR002692">
    <property type="entry name" value="S45"/>
</dbReference>
<dbReference type="InterPro" id="IPR014395">
    <property type="entry name" value="Pen/GL7ACA/AHL_acylase"/>
</dbReference>
<dbReference type="PANTHER" id="PTHR34218:SF4">
    <property type="entry name" value="ACYL-HOMOSERINE LACTONE ACYLASE QUIP"/>
    <property type="match status" value="1"/>
</dbReference>
<comment type="cofactor">
    <cofactor evidence="4">
        <name>Ca(2+)</name>
        <dbReference type="ChEBI" id="CHEBI:29108"/>
    </cofactor>
    <text evidence="4">Binds 1 Ca(2+) ion per dimer.</text>
</comment>
<dbReference type="RefSeq" id="WP_151972318.1">
    <property type="nucleotide sequence ID" value="NZ_AP019860.1"/>
</dbReference>
<accession>A0A5S9IV71</accession>
<dbReference type="InterPro" id="IPR043147">
    <property type="entry name" value="Penicillin_amidase_A-knob"/>
</dbReference>
<dbReference type="PANTHER" id="PTHR34218">
    <property type="entry name" value="PEPTIDASE S45 PENICILLIN AMIDASE"/>
    <property type="match status" value="1"/>
</dbReference>
<dbReference type="Gene3D" id="2.30.120.10">
    <property type="match status" value="1"/>
</dbReference>
<dbReference type="InterPro" id="IPR043146">
    <property type="entry name" value="Penicillin_amidase_N_B-knob"/>
</dbReference>
<dbReference type="AlphaFoldDB" id="A0A5S9IV71"/>
<feature type="binding site" evidence="4">
    <location>
        <position position="351"/>
    </location>
    <ligand>
        <name>Ca(2+)</name>
        <dbReference type="ChEBI" id="CHEBI:29108"/>
    </ligand>
</feature>
<keyword evidence="3" id="KW-0865">Zymogen</keyword>
<gene>
    <name evidence="5" type="ORF">UABAM_06536</name>
</gene>
<keyword evidence="4" id="KW-0106">Calcium</keyword>
<dbReference type="GO" id="GO:0017000">
    <property type="term" value="P:antibiotic biosynthetic process"/>
    <property type="evidence" value="ECO:0007669"/>
    <property type="project" value="InterPro"/>
</dbReference>
<evidence type="ECO:0000256" key="1">
    <source>
        <dbReference type="ARBA" id="ARBA00006586"/>
    </source>
</evidence>
<dbReference type="Gene3D" id="1.10.1400.10">
    <property type="match status" value="1"/>
</dbReference>
<protein>
    <submittedName>
        <fullName evidence="5">Beta-lactam antibiotic acylase</fullName>
    </submittedName>
</protein>
<dbReference type="Proteomes" id="UP000326354">
    <property type="component" value="Chromosome"/>
</dbReference>
<dbReference type="Pfam" id="PF01804">
    <property type="entry name" value="Penicil_amidase"/>
    <property type="match status" value="1"/>
</dbReference>
<dbReference type="SUPFAM" id="SSF56235">
    <property type="entry name" value="N-terminal nucleophile aminohydrolases (Ntn hydrolases)"/>
    <property type="match status" value="1"/>
</dbReference>
<dbReference type="Gene3D" id="1.10.439.10">
    <property type="entry name" value="Penicillin Amidohydrolase, domain 1"/>
    <property type="match status" value="1"/>
</dbReference>
<feature type="binding site" evidence="4">
    <location>
        <position position="354"/>
    </location>
    <ligand>
        <name>Ca(2+)</name>
        <dbReference type="ChEBI" id="CHEBI:29108"/>
    </ligand>
</feature>